<comment type="caution">
    <text evidence="2">The sequence shown here is derived from an EMBL/GenBank/DDBJ whole genome shotgun (WGS) entry which is preliminary data.</text>
</comment>
<reference evidence="2 3" key="1">
    <citation type="submission" date="2018-07" db="EMBL/GenBank/DDBJ databases">
        <title>Genomic Encyclopedia of Type Strains, Phase IV (KMG-IV): sequencing the most valuable type-strain genomes for metagenomic binning, comparative biology and taxonomic classification.</title>
        <authorList>
            <person name="Goeker M."/>
        </authorList>
    </citation>
    <scope>NUCLEOTIDE SEQUENCE [LARGE SCALE GENOMIC DNA]</scope>
    <source>
        <strain evidence="2 3">DSM 101478</strain>
    </source>
</reference>
<accession>A0A370QLX8</accession>
<dbReference type="Proteomes" id="UP000255317">
    <property type="component" value="Unassembled WGS sequence"/>
</dbReference>
<organism evidence="2 3">
    <name type="scientific">Marinirhabdus gelatinilytica</name>
    <dbReference type="NCBI Taxonomy" id="1703343"/>
    <lineage>
        <taxon>Bacteria</taxon>
        <taxon>Pseudomonadati</taxon>
        <taxon>Bacteroidota</taxon>
        <taxon>Flavobacteriia</taxon>
        <taxon>Flavobacteriales</taxon>
        <taxon>Flavobacteriaceae</taxon>
    </lineage>
</organism>
<name>A0A370QLX8_9FLAO</name>
<evidence type="ECO:0000313" key="3">
    <source>
        <dbReference type="Proteomes" id="UP000255317"/>
    </source>
</evidence>
<dbReference type="RefSeq" id="WP_115122666.1">
    <property type="nucleotide sequence ID" value="NZ_QRAO01000001.1"/>
</dbReference>
<evidence type="ECO:0000313" key="2">
    <source>
        <dbReference type="EMBL" id="RDK89020.1"/>
    </source>
</evidence>
<gene>
    <name evidence="2" type="ORF">C8D94_101899</name>
</gene>
<feature type="chain" id="PRO_5017035247" evidence="1">
    <location>
        <begin position="19"/>
        <end position="203"/>
    </location>
</feature>
<sequence length="203" mass="23533">MKNTIWLLVLLLISTACSTSKTIPSQWMSNEFKETPFDRMLVFANTEDKVLQDRFEDKMATVLVSEGITPVKMHELFPEVEYKEDYSQEEIDNFVQRCTAKDIDKVLVASQKSMTVDTVLAKNLRNYFNSLEPLSLSHKKDEDLVYDKKELTTYTIEAAVYDIAVTTEDKPIATTTLKVTDPKSNERIENRFLKEIEKLFKNR</sequence>
<protein>
    <submittedName>
        <fullName evidence="2">Uncharacterized protein</fullName>
    </submittedName>
</protein>
<dbReference type="AlphaFoldDB" id="A0A370QLX8"/>
<dbReference type="PROSITE" id="PS51257">
    <property type="entry name" value="PROKAR_LIPOPROTEIN"/>
    <property type="match status" value="1"/>
</dbReference>
<evidence type="ECO:0000256" key="1">
    <source>
        <dbReference type="SAM" id="SignalP"/>
    </source>
</evidence>
<keyword evidence="3" id="KW-1185">Reference proteome</keyword>
<proteinExistence type="predicted"/>
<keyword evidence="1" id="KW-0732">Signal</keyword>
<dbReference type="EMBL" id="QRAO01000001">
    <property type="protein sequence ID" value="RDK89020.1"/>
    <property type="molecule type" value="Genomic_DNA"/>
</dbReference>
<feature type="signal peptide" evidence="1">
    <location>
        <begin position="1"/>
        <end position="18"/>
    </location>
</feature>
<dbReference type="OrthoDB" id="1144921at2"/>